<gene>
    <name evidence="2" type="ORF">PBRASI_LOCUS5158</name>
</gene>
<sequence>MIPTIDFRIVAEEDDNGEQAYRCSKCKADMNTRYYLCKKCFREIADNASTTWTSERHHIDELILNSQRDADQVHQFIEWIPYDSFTNIEFVAMGGFAKVCKASWKQGCWECLTEDDTSTRYFKRRGSMEVALKEQKNSVTLSVEYLKEASMKLLFLNKNRQPYVLLISITSKQVAAYLKCEYRIFCDNRLYGLSVNPETRQIILVMRYMSGGDLRQLLMRNPAEFTWSERIEQLCALMKDLQTIHKAGFIHKDFHSGNVLWTHDNYQNYELCISDLGLSGPANDKDDKVTGVVLYMAPEILQGRPKSTASDIYAFGVVMWEFSSGQPAFVDYKDDNILVFKEKIIKDKLRPLPVDGTPDCYVNLMERCWVAEPEDRPTAEEVLYTLLAFREMNDKTLPTFNDTVFDQFESAEEWRLLKGSSDSNERFHHERYTSTIINTDDFIKTAEDVGQ</sequence>
<comment type="caution">
    <text evidence="2">The sequence shown here is derived from an EMBL/GenBank/DDBJ whole genome shotgun (WGS) entry which is preliminary data.</text>
</comment>
<dbReference type="SUPFAM" id="SSF56112">
    <property type="entry name" value="Protein kinase-like (PK-like)"/>
    <property type="match status" value="1"/>
</dbReference>
<dbReference type="InterPro" id="IPR051681">
    <property type="entry name" value="Ser/Thr_Kinases-Pseudokinases"/>
</dbReference>
<evidence type="ECO:0000313" key="2">
    <source>
        <dbReference type="EMBL" id="CAG8552372.1"/>
    </source>
</evidence>
<dbReference type="PANTHER" id="PTHR44329:SF214">
    <property type="entry name" value="PROTEIN KINASE DOMAIN-CONTAINING PROTEIN"/>
    <property type="match status" value="1"/>
</dbReference>
<organism evidence="2 3">
    <name type="scientific">Paraglomus brasilianum</name>
    <dbReference type="NCBI Taxonomy" id="144538"/>
    <lineage>
        <taxon>Eukaryota</taxon>
        <taxon>Fungi</taxon>
        <taxon>Fungi incertae sedis</taxon>
        <taxon>Mucoromycota</taxon>
        <taxon>Glomeromycotina</taxon>
        <taxon>Glomeromycetes</taxon>
        <taxon>Paraglomerales</taxon>
        <taxon>Paraglomeraceae</taxon>
        <taxon>Paraglomus</taxon>
    </lineage>
</organism>
<dbReference type="GO" id="GO:0005524">
    <property type="term" value="F:ATP binding"/>
    <property type="evidence" value="ECO:0007669"/>
    <property type="project" value="InterPro"/>
</dbReference>
<dbReference type="Pfam" id="PF07714">
    <property type="entry name" value="PK_Tyr_Ser-Thr"/>
    <property type="match status" value="1"/>
</dbReference>
<keyword evidence="3" id="KW-1185">Reference proteome</keyword>
<dbReference type="GO" id="GO:0004674">
    <property type="term" value="F:protein serine/threonine kinase activity"/>
    <property type="evidence" value="ECO:0007669"/>
    <property type="project" value="TreeGrafter"/>
</dbReference>
<dbReference type="Gene3D" id="1.10.510.10">
    <property type="entry name" value="Transferase(Phosphotransferase) domain 1"/>
    <property type="match status" value="1"/>
</dbReference>
<proteinExistence type="predicted"/>
<dbReference type="Proteomes" id="UP000789739">
    <property type="component" value="Unassembled WGS sequence"/>
</dbReference>
<dbReference type="EMBL" id="CAJVPI010000582">
    <property type="protein sequence ID" value="CAG8552372.1"/>
    <property type="molecule type" value="Genomic_DNA"/>
</dbReference>
<dbReference type="OrthoDB" id="26722at2759"/>
<evidence type="ECO:0000313" key="3">
    <source>
        <dbReference type="Proteomes" id="UP000789739"/>
    </source>
</evidence>
<dbReference type="InterPro" id="IPR011009">
    <property type="entry name" value="Kinase-like_dom_sf"/>
</dbReference>
<name>A0A9N9B402_9GLOM</name>
<dbReference type="InterPro" id="IPR000719">
    <property type="entry name" value="Prot_kinase_dom"/>
</dbReference>
<dbReference type="PRINTS" id="PR00109">
    <property type="entry name" value="TYRKINASE"/>
</dbReference>
<accession>A0A9N9B402</accession>
<feature type="domain" description="Protein kinase" evidence="1">
    <location>
        <begin position="85"/>
        <end position="387"/>
    </location>
</feature>
<dbReference type="InterPro" id="IPR001245">
    <property type="entry name" value="Ser-Thr/Tyr_kinase_cat_dom"/>
</dbReference>
<dbReference type="PROSITE" id="PS50011">
    <property type="entry name" value="PROTEIN_KINASE_DOM"/>
    <property type="match status" value="1"/>
</dbReference>
<protein>
    <submittedName>
        <fullName evidence="2">2227_t:CDS:1</fullName>
    </submittedName>
</protein>
<evidence type="ECO:0000259" key="1">
    <source>
        <dbReference type="PROSITE" id="PS50011"/>
    </source>
</evidence>
<dbReference type="AlphaFoldDB" id="A0A9N9B402"/>
<reference evidence="2" key="1">
    <citation type="submission" date="2021-06" db="EMBL/GenBank/DDBJ databases">
        <authorList>
            <person name="Kallberg Y."/>
            <person name="Tangrot J."/>
            <person name="Rosling A."/>
        </authorList>
    </citation>
    <scope>NUCLEOTIDE SEQUENCE</scope>
    <source>
        <strain evidence="2">BR232B</strain>
    </source>
</reference>
<dbReference type="PANTHER" id="PTHR44329">
    <property type="entry name" value="SERINE/THREONINE-PROTEIN KINASE TNNI3K-RELATED"/>
    <property type="match status" value="1"/>
</dbReference>